<proteinExistence type="predicted"/>
<dbReference type="GO" id="GO:0016787">
    <property type="term" value="F:hydrolase activity"/>
    <property type="evidence" value="ECO:0007669"/>
    <property type="project" value="UniProtKB-KW"/>
</dbReference>
<dbReference type="InterPro" id="IPR050266">
    <property type="entry name" value="AB_hydrolase_sf"/>
</dbReference>
<dbReference type="EMBL" id="WUWG01000003">
    <property type="protein sequence ID" value="MXU65120.1"/>
    <property type="molecule type" value="Genomic_DNA"/>
</dbReference>
<dbReference type="InterPro" id="IPR000639">
    <property type="entry name" value="Epox_hydrolase-like"/>
</dbReference>
<dbReference type="RefSeq" id="WP_160853316.1">
    <property type="nucleotide sequence ID" value="NZ_WUWG01000003.1"/>
</dbReference>
<feature type="domain" description="AB hydrolase-1" evidence="1">
    <location>
        <begin position="21"/>
        <end position="130"/>
    </location>
</feature>
<dbReference type="Gene3D" id="3.40.50.1820">
    <property type="entry name" value="alpha/beta hydrolase"/>
    <property type="match status" value="1"/>
</dbReference>
<organism evidence="2 3">
    <name type="scientific">Oceanomicrobium pacificus</name>
    <dbReference type="NCBI Taxonomy" id="2692916"/>
    <lineage>
        <taxon>Bacteria</taxon>
        <taxon>Pseudomonadati</taxon>
        <taxon>Pseudomonadota</taxon>
        <taxon>Alphaproteobacteria</taxon>
        <taxon>Rhodobacterales</taxon>
        <taxon>Paracoccaceae</taxon>
        <taxon>Oceanomicrobium</taxon>
    </lineage>
</organism>
<dbReference type="Pfam" id="PF00561">
    <property type="entry name" value="Abhydrolase_1"/>
    <property type="match status" value="1"/>
</dbReference>
<dbReference type="SUPFAM" id="SSF53474">
    <property type="entry name" value="alpha/beta-Hydrolases"/>
    <property type="match status" value="1"/>
</dbReference>
<evidence type="ECO:0000313" key="3">
    <source>
        <dbReference type="Proteomes" id="UP000436016"/>
    </source>
</evidence>
<keyword evidence="3" id="KW-1185">Reference proteome</keyword>
<dbReference type="InterPro" id="IPR029058">
    <property type="entry name" value="AB_hydrolase_fold"/>
</dbReference>
<dbReference type="PANTHER" id="PTHR43798:SF33">
    <property type="entry name" value="HYDROLASE, PUTATIVE (AFU_ORTHOLOGUE AFUA_2G14860)-RELATED"/>
    <property type="match status" value="1"/>
</dbReference>
<dbReference type="AlphaFoldDB" id="A0A6B0TKS5"/>
<gene>
    <name evidence="2" type="ORF">GSH16_06650</name>
</gene>
<keyword evidence="2" id="KW-0378">Hydrolase</keyword>
<reference evidence="2 3" key="1">
    <citation type="submission" date="2019-12" db="EMBL/GenBank/DDBJ databases">
        <title>Strain KN286 was isolated from seawater, which was collected from Caroline Seamount in the tropical western Pacific.</title>
        <authorList>
            <person name="Wang Q."/>
        </authorList>
    </citation>
    <scope>NUCLEOTIDE SEQUENCE [LARGE SCALE GENOMIC DNA]</scope>
    <source>
        <strain evidence="2 3">KN286</strain>
    </source>
</reference>
<dbReference type="PRINTS" id="PR00412">
    <property type="entry name" value="EPOXHYDRLASE"/>
</dbReference>
<sequence>MPTFDYQGREISYRTAGTAGPLVLFLHCSSSHSGQWKGLMETLSPRFRIVAPDLHGYGRSAPLPRDGSSFRIHDAGAVAALVEDAGAGPAHLVGHSMGATVAVQTALDHPAQVASVTLIEPVLFGLLEVAGDPLRLDYLQIAHDMMVLMDRDARADAAQRFMDFWMGAGAFDMLDAHTRDYVVATIDRVIDDWRGISHMAPDALGIADIAALDRPVELIWSDATHASVQAIMARLADSLPQARCRQFAGGGHMAPVTRPDLVEPHIRAALDRFTG</sequence>
<dbReference type="Proteomes" id="UP000436016">
    <property type="component" value="Unassembled WGS sequence"/>
</dbReference>
<evidence type="ECO:0000313" key="2">
    <source>
        <dbReference type="EMBL" id="MXU65120.1"/>
    </source>
</evidence>
<dbReference type="InterPro" id="IPR000073">
    <property type="entry name" value="AB_hydrolase_1"/>
</dbReference>
<name>A0A6B0TKS5_9RHOB</name>
<dbReference type="PANTHER" id="PTHR43798">
    <property type="entry name" value="MONOACYLGLYCEROL LIPASE"/>
    <property type="match status" value="1"/>
</dbReference>
<accession>A0A6B0TKS5</accession>
<dbReference type="PRINTS" id="PR00111">
    <property type="entry name" value="ABHYDROLASE"/>
</dbReference>
<comment type="caution">
    <text evidence="2">The sequence shown here is derived from an EMBL/GenBank/DDBJ whole genome shotgun (WGS) entry which is preliminary data.</text>
</comment>
<evidence type="ECO:0000259" key="1">
    <source>
        <dbReference type="Pfam" id="PF00561"/>
    </source>
</evidence>
<dbReference type="GO" id="GO:0016020">
    <property type="term" value="C:membrane"/>
    <property type="evidence" value="ECO:0007669"/>
    <property type="project" value="TreeGrafter"/>
</dbReference>
<protein>
    <submittedName>
        <fullName evidence="2">Alpha/beta fold hydrolase</fullName>
    </submittedName>
</protein>